<evidence type="ECO:0000313" key="2">
    <source>
        <dbReference type="Proteomes" id="UP000054632"/>
    </source>
</evidence>
<evidence type="ECO:0000313" key="1">
    <source>
        <dbReference type="EMBL" id="KRY44936.1"/>
    </source>
</evidence>
<reference evidence="1 2" key="1">
    <citation type="submission" date="2015-01" db="EMBL/GenBank/DDBJ databases">
        <title>Evolution of Trichinella species and genotypes.</title>
        <authorList>
            <person name="Korhonen P.K."/>
            <person name="Edoardo P."/>
            <person name="Giuseppe L.R."/>
            <person name="Gasser R.B."/>
        </authorList>
    </citation>
    <scope>NUCLEOTIDE SEQUENCE [LARGE SCALE GENOMIC DNA]</scope>
    <source>
        <strain evidence="1">ISS13</strain>
    </source>
</reference>
<name>A0A0V1C785_TRIPS</name>
<dbReference type="EMBL" id="JYDR01004202">
    <property type="protein sequence ID" value="KRY44936.1"/>
    <property type="molecule type" value="Genomic_DNA"/>
</dbReference>
<comment type="caution">
    <text evidence="1">The sequence shown here is derived from an EMBL/GenBank/DDBJ whole genome shotgun (WGS) entry which is preliminary data.</text>
</comment>
<organism evidence="1 2">
    <name type="scientific">Trichinella pseudospiralis</name>
    <name type="common">Parasitic roundworm</name>
    <dbReference type="NCBI Taxonomy" id="6337"/>
    <lineage>
        <taxon>Eukaryota</taxon>
        <taxon>Metazoa</taxon>
        <taxon>Ecdysozoa</taxon>
        <taxon>Nematoda</taxon>
        <taxon>Enoplea</taxon>
        <taxon>Dorylaimia</taxon>
        <taxon>Trichinellida</taxon>
        <taxon>Trichinellidae</taxon>
        <taxon>Trichinella</taxon>
    </lineage>
</organism>
<dbReference type="Proteomes" id="UP000054632">
    <property type="component" value="Unassembled WGS sequence"/>
</dbReference>
<protein>
    <submittedName>
        <fullName evidence="1">Uncharacterized protein</fullName>
    </submittedName>
</protein>
<dbReference type="AlphaFoldDB" id="A0A0V1C785"/>
<accession>A0A0V1C785</accession>
<gene>
    <name evidence="1" type="ORF">T4A_12862</name>
</gene>
<sequence length="36" mass="4026">MGINRSCYVLTHGMPTSDAIYSTTTELFPVKFSKTQ</sequence>
<proteinExistence type="predicted"/>